<name>A0A2T7PDS7_POMCA</name>
<dbReference type="EMBL" id="PZQS01000004">
    <property type="protein sequence ID" value="PVD31569.1"/>
    <property type="molecule type" value="Genomic_DNA"/>
</dbReference>
<dbReference type="AlphaFoldDB" id="A0A2T7PDS7"/>
<gene>
    <name evidence="1" type="ORF">C0Q70_06984</name>
</gene>
<keyword evidence="2" id="KW-1185">Reference proteome</keyword>
<organism evidence="1 2">
    <name type="scientific">Pomacea canaliculata</name>
    <name type="common">Golden apple snail</name>
    <dbReference type="NCBI Taxonomy" id="400727"/>
    <lineage>
        <taxon>Eukaryota</taxon>
        <taxon>Metazoa</taxon>
        <taxon>Spiralia</taxon>
        <taxon>Lophotrochozoa</taxon>
        <taxon>Mollusca</taxon>
        <taxon>Gastropoda</taxon>
        <taxon>Caenogastropoda</taxon>
        <taxon>Architaenioglossa</taxon>
        <taxon>Ampullarioidea</taxon>
        <taxon>Ampullariidae</taxon>
        <taxon>Pomacea</taxon>
    </lineage>
</organism>
<dbReference type="Proteomes" id="UP000245119">
    <property type="component" value="Linkage Group LG4"/>
</dbReference>
<protein>
    <submittedName>
        <fullName evidence="1">Uncharacterized protein</fullName>
    </submittedName>
</protein>
<sequence length="115" mass="13214">MKRRERLQNVTDGLRRIRMLVAKRQLRNVRMAGVVFTISGLTTSVDAGLLISGTQSHTNQGLEVKCNYMERSEHTLHLPRHGENAVNVQETAEVVCVYLAGLLWKDKNFFHRLFH</sequence>
<evidence type="ECO:0000313" key="1">
    <source>
        <dbReference type="EMBL" id="PVD31569.1"/>
    </source>
</evidence>
<comment type="caution">
    <text evidence="1">The sequence shown here is derived from an EMBL/GenBank/DDBJ whole genome shotgun (WGS) entry which is preliminary data.</text>
</comment>
<reference evidence="1 2" key="1">
    <citation type="submission" date="2018-04" db="EMBL/GenBank/DDBJ databases">
        <title>The genome of golden apple snail Pomacea canaliculata provides insight into stress tolerance and invasive adaptation.</title>
        <authorList>
            <person name="Liu C."/>
            <person name="Liu B."/>
            <person name="Ren Y."/>
            <person name="Zhang Y."/>
            <person name="Wang H."/>
            <person name="Li S."/>
            <person name="Jiang F."/>
            <person name="Yin L."/>
            <person name="Zhang G."/>
            <person name="Qian W."/>
            <person name="Fan W."/>
        </authorList>
    </citation>
    <scope>NUCLEOTIDE SEQUENCE [LARGE SCALE GENOMIC DNA]</scope>
    <source>
        <strain evidence="1">SZHN2017</strain>
        <tissue evidence="1">Muscle</tissue>
    </source>
</reference>
<proteinExistence type="predicted"/>
<evidence type="ECO:0000313" key="2">
    <source>
        <dbReference type="Proteomes" id="UP000245119"/>
    </source>
</evidence>
<accession>A0A2T7PDS7</accession>